<feature type="compositionally biased region" description="Polar residues" evidence="1">
    <location>
        <begin position="48"/>
        <end position="64"/>
    </location>
</feature>
<dbReference type="Proteomes" id="UP000001798">
    <property type="component" value="Chromosome 14"/>
</dbReference>
<dbReference type="RefSeq" id="XP_001545807.1">
    <property type="nucleotide sequence ID" value="XM_001545757.2"/>
</dbReference>
<keyword evidence="3" id="KW-1185">Reference proteome</keyword>
<protein>
    <submittedName>
        <fullName evidence="2">Uncharacterized protein</fullName>
    </submittedName>
</protein>
<reference evidence="2 3" key="2">
    <citation type="journal article" date="2012" name="Eukaryot. Cell">
        <title>Genome update of Botrytis cinerea strains B05.10 and T4.</title>
        <authorList>
            <person name="Staats M."/>
            <person name="van Kan J.A."/>
        </authorList>
    </citation>
    <scope>NUCLEOTIDE SEQUENCE [LARGE SCALE GENOMIC DNA]</scope>
    <source>
        <strain evidence="2 3">B05.10</strain>
    </source>
</reference>
<reference evidence="2 3" key="3">
    <citation type="journal article" date="2017" name="Mol. Plant Pathol.">
        <title>A gapless genome sequence of the fungus Botrytis cinerea.</title>
        <authorList>
            <person name="Van Kan J.A."/>
            <person name="Stassen J.H."/>
            <person name="Mosbach A."/>
            <person name="Van Der Lee T.A."/>
            <person name="Faino L."/>
            <person name="Farmer A.D."/>
            <person name="Papasotiriou D.G."/>
            <person name="Zhou S."/>
            <person name="Seidl M.F."/>
            <person name="Cottam E."/>
            <person name="Edel D."/>
            <person name="Hahn M."/>
            <person name="Schwartz D.C."/>
            <person name="Dietrich R.A."/>
            <person name="Widdison S."/>
            <person name="Scalliet G."/>
        </authorList>
    </citation>
    <scope>NUCLEOTIDE SEQUENCE [LARGE SCALE GENOMIC DNA]</scope>
    <source>
        <strain evidence="2 3">B05.10</strain>
    </source>
</reference>
<feature type="compositionally biased region" description="Polar residues" evidence="1">
    <location>
        <begin position="1"/>
        <end position="10"/>
    </location>
</feature>
<feature type="region of interest" description="Disordered" evidence="1">
    <location>
        <begin position="1"/>
        <end position="69"/>
    </location>
</feature>
<proteinExistence type="predicted"/>
<accession>A0A384K3Y4</accession>
<organism evidence="2 3">
    <name type="scientific">Botryotinia fuckeliana (strain B05.10)</name>
    <name type="common">Noble rot fungus</name>
    <name type="synonym">Botrytis cinerea</name>
    <dbReference type="NCBI Taxonomy" id="332648"/>
    <lineage>
        <taxon>Eukaryota</taxon>
        <taxon>Fungi</taxon>
        <taxon>Dikarya</taxon>
        <taxon>Ascomycota</taxon>
        <taxon>Pezizomycotina</taxon>
        <taxon>Leotiomycetes</taxon>
        <taxon>Helotiales</taxon>
        <taxon>Sclerotiniaceae</taxon>
        <taxon>Botrytis</taxon>
    </lineage>
</organism>
<dbReference type="VEuPathDB" id="FungiDB:Bcin14g04910"/>
<name>A0A384K3Y4_BOTFB</name>
<evidence type="ECO:0000256" key="1">
    <source>
        <dbReference type="SAM" id="MobiDB-lite"/>
    </source>
</evidence>
<dbReference type="OrthoDB" id="3516146at2759"/>
<gene>
    <name evidence="2" type="ORF">BCIN_14g04910</name>
</gene>
<evidence type="ECO:0000313" key="2">
    <source>
        <dbReference type="EMBL" id="ATZ57344.1"/>
    </source>
</evidence>
<dbReference type="GeneID" id="5426283"/>
<dbReference type="EMBL" id="CP009818">
    <property type="protein sequence ID" value="ATZ57344.1"/>
    <property type="molecule type" value="Genomic_DNA"/>
</dbReference>
<dbReference type="AlphaFoldDB" id="A0A384K3Y4"/>
<evidence type="ECO:0000313" key="3">
    <source>
        <dbReference type="Proteomes" id="UP000001798"/>
    </source>
</evidence>
<reference evidence="2 3" key="1">
    <citation type="journal article" date="2011" name="PLoS Genet.">
        <title>Genomic analysis of the necrotrophic fungal pathogens Sclerotinia sclerotiorum and Botrytis cinerea.</title>
        <authorList>
            <person name="Amselem J."/>
            <person name="Cuomo C.A."/>
            <person name="van Kan J.A."/>
            <person name="Viaud M."/>
            <person name="Benito E.P."/>
            <person name="Couloux A."/>
            <person name="Coutinho P.M."/>
            <person name="de Vries R.P."/>
            <person name="Dyer P.S."/>
            <person name="Fillinger S."/>
            <person name="Fournier E."/>
            <person name="Gout L."/>
            <person name="Hahn M."/>
            <person name="Kohn L."/>
            <person name="Lapalu N."/>
            <person name="Plummer K.M."/>
            <person name="Pradier J.M."/>
            <person name="Quevillon E."/>
            <person name="Sharon A."/>
            <person name="Simon A."/>
            <person name="ten Have A."/>
            <person name="Tudzynski B."/>
            <person name="Tudzynski P."/>
            <person name="Wincker P."/>
            <person name="Andrew M."/>
            <person name="Anthouard V."/>
            <person name="Beever R.E."/>
            <person name="Beffa R."/>
            <person name="Benoit I."/>
            <person name="Bouzid O."/>
            <person name="Brault B."/>
            <person name="Chen Z."/>
            <person name="Choquer M."/>
            <person name="Collemare J."/>
            <person name="Cotton P."/>
            <person name="Danchin E.G."/>
            <person name="Da Silva C."/>
            <person name="Gautier A."/>
            <person name="Giraud C."/>
            <person name="Giraud T."/>
            <person name="Gonzalez C."/>
            <person name="Grossetete S."/>
            <person name="Guldener U."/>
            <person name="Henrissat B."/>
            <person name="Howlett B.J."/>
            <person name="Kodira C."/>
            <person name="Kretschmer M."/>
            <person name="Lappartient A."/>
            <person name="Leroch M."/>
            <person name="Levis C."/>
            <person name="Mauceli E."/>
            <person name="Neuveglise C."/>
            <person name="Oeser B."/>
            <person name="Pearson M."/>
            <person name="Poulain J."/>
            <person name="Poussereau N."/>
            <person name="Quesneville H."/>
            <person name="Rascle C."/>
            <person name="Schumacher J."/>
            <person name="Segurens B."/>
            <person name="Sexton A."/>
            <person name="Silva E."/>
            <person name="Sirven C."/>
            <person name="Soanes D.M."/>
            <person name="Talbot N.J."/>
            <person name="Templeton M."/>
            <person name="Yandava C."/>
            <person name="Yarden O."/>
            <person name="Zeng Q."/>
            <person name="Rollins J.A."/>
            <person name="Lebrun M.H."/>
            <person name="Dickman M."/>
        </authorList>
    </citation>
    <scope>NUCLEOTIDE SEQUENCE [LARGE SCALE GENOMIC DNA]</scope>
    <source>
        <strain evidence="2 3">B05.10</strain>
    </source>
</reference>
<sequence>MQEPQPQQVDEVTEKLEALTLGNDSGEARNKSEVSNSSSEPTLPPIHSKSTIPGYNVQEPTMQGPQPIDVDELTKRLDDLRLEQDRGEDRGEDADVGDVIEAQEIVDRIRAHPRRRKLGQRVQTLMMKFENDEK</sequence>
<dbReference type="KEGG" id="bfu:BCIN_14g04910"/>